<dbReference type="InterPro" id="IPR012340">
    <property type="entry name" value="NA-bd_OB-fold"/>
</dbReference>
<name>A0A1Q2MDB2_9BACT</name>
<accession>A0A1Q2MDB2</accession>
<dbReference type="KEGG" id="pbas:SMSP2_00596"/>
<dbReference type="InterPro" id="IPR052165">
    <property type="entry name" value="Membrane_assoc_protease"/>
</dbReference>
<evidence type="ECO:0000256" key="5">
    <source>
        <dbReference type="SAM" id="Phobius"/>
    </source>
</evidence>
<evidence type="ECO:0000256" key="2">
    <source>
        <dbReference type="ARBA" id="ARBA00022692"/>
    </source>
</evidence>
<dbReference type="PANTHER" id="PTHR33507">
    <property type="entry name" value="INNER MEMBRANE PROTEIN YBBJ"/>
    <property type="match status" value="1"/>
</dbReference>
<dbReference type="InterPro" id="IPR002810">
    <property type="entry name" value="NfeD-like_C"/>
</dbReference>
<evidence type="ECO:0000256" key="1">
    <source>
        <dbReference type="ARBA" id="ARBA00004141"/>
    </source>
</evidence>
<feature type="transmembrane region" description="Helical" evidence="5">
    <location>
        <begin position="59"/>
        <end position="76"/>
    </location>
</feature>
<dbReference type="AlphaFoldDB" id="A0A1Q2MDB2"/>
<reference evidence="8" key="1">
    <citation type="submission" date="2017-02" db="EMBL/GenBank/DDBJ databases">
        <title>Comparative genomics and description of representatives of a novel lineage of planctomycetes thriving in anoxic sediments.</title>
        <authorList>
            <person name="Spring S."/>
            <person name="Bunk B."/>
            <person name="Sproer C."/>
        </authorList>
    </citation>
    <scope>NUCLEOTIDE SEQUENCE [LARGE SCALE GENOMIC DNA]</scope>
    <source>
        <strain evidence="8">SM-Chi-D1</strain>
    </source>
</reference>
<proteinExistence type="predicted"/>
<keyword evidence="3 5" id="KW-1133">Transmembrane helix</keyword>
<evidence type="ECO:0000256" key="3">
    <source>
        <dbReference type="ARBA" id="ARBA00022989"/>
    </source>
</evidence>
<feature type="transmembrane region" description="Helical" evidence="5">
    <location>
        <begin position="35"/>
        <end position="53"/>
    </location>
</feature>
<dbReference type="RefSeq" id="WP_146682529.1">
    <property type="nucleotide sequence ID" value="NZ_CP019646.1"/>
</dbReference>
<dbReference type="Pfam" id="PF01957">
    <property type="entry name" value="NfeD"/>
    <property type="match status" value="1"/>
</dbReference>
<comment type="subcellular location">
    <subcellularLocation>
        <location evidence="1">Membrane</location>
        <topology evidence="1">Multi-pass membrane protein</topology>
    </subcellularLocation>
</comment>
<dbReference type="Gene3D" id="2.40.50.140">
    <property type="entry name" value="Nucleic acid-binding proteins"/>
    <property type="match status" value="1"/>
</dbReference>
<protein>
    <recommendedName>
        <fullName evidence="6">NfeD-like C-terminal domain-containing protein</fullName>
    </recommendedName>
</protein>
<dbReference type="PANTHER" id="PTHR33507:SF3">
    <property type="entry name" value="INNER MEMBRANE PROTEIN YBBJ"/>
    <property type="match status" value="1"/>
</dbReference>
<evidence type="ECO:0000313" key="7">
    <source>
        <dbReference type="EMBL" id="AQQ70252.1"/>
    </source>
</evidence>
<dbReference type="Proteomes" id="UP000188181">
    <property type="component" value="Chromosome"/>
</dbReference>
<gene>
    <name evidence="7" type="ORF">SMSP2_00596</name>
</gene>
<dbReference type="STRING" id="1851148.SMSP2_00596"/>
<dbReference type="GO" id="GO:0005886">
    <property type="term" value="C:plasma membrane"/>
    <property type="evidence" value="ECO:0007669"/>
    <property type="project" value="TreeGrafter"/>
</dbReference>
<keyword evidence="2 5" id="KW-0812">Transmembrane</keyword>
<dbReference type="SUPFAM" id="SSF141322">
    <property type="entry name" value="NfeD domain-like"/>
    <property type="match status" value="1"/>
</dbReference>
<evidence type="ECO:0000256" key="4">
    <source>
        <dbReference type="ARBA" id="ARBA00023136"/>
    </source>
</evidence>
<evidence type="ECO:0000313" key="8">
    <source>
        <dbReference type="Proteomes" id="UP000188181"/>
    </source>
</evidence>
<organism evidence="7 8">
    <name type="scientific">Limihaloglobus sulfuriphilus</name>
    <dbReference type="NCBI Taxonomy" id="1851148"/>
    <lineage>
        <taxon>Bacteria</taxon>
        <taxon>Pseudomonadati</taxon>
        <taxon>Planctomycetota</taxon>
        <taxon>Phycisphaerae</taxon>
        <taxon>Sedimentisphaerales</taxon>
        <taxon>Sedimentisphaeraceae</taxon>
        <taxon>Limihaloglobus</taxon>
    </lineage>
</organism>
<dbReference type="OrthoDB" id="5432219at2"/>
<feature type="domain" description="NfeD-like C-terminal" evidence="6">
    <location>
        <begin position="99"/>
        <end position="155"/>
    </location>
</feature>
<sequence>MDSFLETLRGFLSPVWLWLVVGIILLILEFEIPGLIVFFFAVGAFATAVVCLIPDVPLSIQLLVFLTVSIVSLLLLRKYLKNIFHGYTQSNPDESVIEEDFKGKKVLVISGIAPGRPGKVEFNGTGWEAEADEEIPADSLVEIVNIRNLSLIVKKV</sequence>
<evidence type="ECO:0000259" key="6">
    <source>
        <dbReference type="Pfam" id="PF01957"/>
    </source>
</evidence>
<keyword evidence="8" id="KW-1185">Reference proteome</keyword>
<dbReference type="EMBL" id="CP019646">
    <property type="protein sequence ID" value="AQQ70252.1"/>
    <property type="molecule type" value="Genomic_DNA"/>
</dbReference>
<feature type="transmembrane region" description="Helical" evidence="5">
    <location>
        <begin position="12"/>
        <end position="28"/>
    </location>
</feature>
<keyword evidence="4 5" id="KW-0472">Membrane</keyword>